<name>A0ACB9RXN6_9MYRT</name>
<comment type="caution">
    <text evidence="1">The sequence shown here is derived from an EMBL/GenBank/DDBJ whole genome shotgun (WGS) entry which is preliminary data.</text>
</comment>
<organism evidence="1 2">
    <name type="scientific">Melastoma candidum</name>
    <dbReference type="NCBI Taxonomy" id="119954"/>
    <lineage>
        <taxon>Eukaryota</taxon>
        <taxon>Viridiplantae</taxon>
        <taxon>Streptophyta</taxon>
        <taxon>Embryophyta</taxon>
        <taxon>Tracheophyta</taxon>
        <taxon>Spermatophyta</taxon>
        <taxon>Magnoliopsida</taxon>
        <taxon>eudicotyledons</taxon>
        <taxon>Gunneridae</taxon>
        <taxon>Pentapetalae</taxon>
        <taxon>rosids</taxon>
        <taxon>malvids</taxon>
        <taxon>Myrtales</taxon>
        <taxon>Melastomataceae</taxon>
        <taxon>Melastomatoideae</taxon>
        <taxon>Melastomateae</taxon>
        <taxon>Melastoma</taxon>
    </lineage>
</organism>
<dbReference type="EMBL" id="CM042882">
    <property type="protein sequence ID" value="KAI4383772.1"/>
    <property type="molecule type" value="Genomic_DNA"/>
</dbReference>
<accession>A0ACB9RXN6</accession>
<sequence>MSRFKGLPFANPGSRILPSFLVQVHGSRGKPPFLPTRSSCQRASNRFLDFYQVGNKAAIEKERARINDEMSRDYFADMSEMKQHGGKQGSAVGYILCDVSEMKQHGGKIAAATKVLIPFVAAVKFPEIQVEVQVEVSPSCLSVAANN</sequence>
<reference evidence="2" key="1">
    <citation type="journal article" date="2023" name="Front. Plant Sci.">
        <title>Chromosomal-level genome assembly of Melastoma candidum provides insights into trichome evolution.</title>
        <authorList>
            <person name="Zhong Y."/>
            <person name="Wu W."/>
            <person name="Sun C."/>
            <person name="Zou P."/>
            <person name="Liu Y."/>
            <person name="Dai S."/>
            <person name="Zhou R."/>
        </authorList>
    </citation>
    <scope>NUCLEOTIDE SEQUENCE [LARGE SCALE GENOMIC DNA]</scope>
</reference>
<evidence type="ECO:0000313" key="1">
    <source>
        <dbReference type="EMBL" id="KAI4383772.1"/>
    </source>
</evidence>
<evidence type="ECO:0000313" key="2">
    <source>
        <dbReference type="Proteomes" id="UP001057402"/>
    </source>
</evidence>
<gene>
    <name evidence="1" type="ORF">MLD38_009572</name>
</gene>
<keyword evidence="2" id="KW-1185">Reference proteome</keyword>
<protein>
    <submittedName>
        <fullName evidence="1">Uncharacterized protein</fullName>
    </submittedName>
</protein>
<proteinExistence type="predicted"/>
<dbReference type="Proteomes" id="UP001057402">
    <property type="component" value="Chromosome 3"/>
</dbReference>